<dbReference type="AlphaFoldDB" id="A0A6J7H3G4"/>
<reference evidence="2" key="1">
    <citation type="submission" date="2020-05" db="EMBL/GenBank/DDBJ databases">
        <authorList>
            <person name="Chiriac C."/>
            <person name="Salcher M."/>
            <person name="Ghai R."/>
            <person name="Kavagutti S V."/>
        </authorList>
    </citation>
    <scope>NUCLEOTIDE SEQUENCE</scope>
</reference>
<name>A0A6J7H3G4_9ZZZZ</name>
<protein>
    <submittedName>
        <fullName evidence="2">Unannotated protein</fullName>
    </submittedName>
</protein>
<keyword evidence="1" id="KW-0812">Transmembrane</keyword>
<gene>
    <name evidence="2" type="ORF">UFOPK3674_00077</name>
</gene>
<accession>A0A6J7H3G4</accession>
<dbReference type="PROSITE" id="PS00430">
    <property type="entry name" value="TONB_DEPENDENT_REC_1"/>
    <property type="match status" value="1"/>
</dbReference>
<evidence type="ECO:0000256" key="1">
    <source>
        <dbReference type="SAM" id="Phobius"/>
    </source>
</evidence>
<proteinExistence type="predicted"/>
<dbReference type="EMBL" id="CAFBMX010000001">
    <property type="protein sequence ID" value="CAB4913578.1"/>
    <property type="molecule type" value="Genomic_DNA"/>
</dbReference>
<organism evidence="2">
    <name type="scientific">freshwater metagenome</name>
    <dbReference type="NCBI Taxonomy" id="449393"/>
    <lineage>
        <taxon>unclassified sequences</taxon>
        <taxon>metagenomes</taxon>
        <taxon>ecological metagenomes</taxon>
    </lineage>
</organism>
<keyword evidence="1" id="KW-0472">Membrane</keyword>
<evidence type="ECO:0000313" key="2">
    <source>
        <dbReference type="EMBL" id="CAB4913578.1"/>
    </source>
</evidence>
<keyword evidence="1" id="KW-1133">Transmembrane helix</keyword>
<sequence length="144" mass="14737">MHSNVEPLWVDVKLTVALVSFVGFGVVSVTDVSGATVSTVKVVVAAVASVLPAGSIARTLIVCEPSASPEYVFELVQVEYPPASSWHWKVDPASVAENVTVAEVFFVAVAGAESIEVSGAVRSTVKVIDAGVASVLPAASVALT</sequence>
<dbReference type="InterPro" id="IPR010916">
    <property type="entry name" value="TonB_box_CS"/>
</dbReference>
<feature type="transmembrane region" description="Helical" evidence="1">
    <location>
        <begin position="12"/>
        <end position="30"/>
    </location>
</feature>